<reference evidence="1" key="1">
    <citation type="submission" date="2024-02" db="EMBL/GenBank/DDBJ databases">
        <title>Sediminibacterium planktonica sp. nov. and Sediminibacterium longus sp. nov., isolated from surface lake and river water.</title>
        <authorList>
            <person name="Watanabe K."/>
            <person name="Takemine S."/>
            <person name="Ishii Y."/>
            <person name="Ogata Y."/>
            <person name="Shindo C."/>
            <person name="Suda W."/>
        </authorList>
    </citation>
    <scope>NUCLEOTIDE SEQUENCE</scope>
    <source>
        <strain evidence="1">KACHI17</strain>
    </source>
</reference>
<proteinExistence type="predicted"/>
<evidence type="ECO:0000313" key="1">
    <source>
        <dbReference type="EMBL" id="BFG70483.1"/>
    </source>
</evidence>
<accession>A0AAT9GIM5</accession>
<protein>
    <recommendedName>
        <fullName evidence="2">Type IX secretion system membrane protein PorP/SprF</fullName>
    </recommendedName>
</protein>
<dbReference type="NCBIfam" id="TIGR03519">
    <property type="entry name" value="T9SS_PorP_fam"/>
    <property type="match status" value="1"/>
</dbReference>
<sequence>MTKNTLAQDPNFSQFFSSPLTLNPAFTGKFYGTYRVAGNYRNQWPSIEKAYTTATASIDFQIMKDRIASNDTWGVGFMGLTDNSANGAVKFNYASVGTAYHKGLDEEGYHQLSAGFQLTYANMLINTNMLKFEDQLTNAGFTGVTSEVFNTGTLNSKYVDINAGILYNGNTNDRNNFYMGVSMYHINKPKQSFTGAEYLLPTRTTIHAGTYFPVGNTTTLHMSGMQMFQGGTSSTMLGAALQFNANPDDIKATSLYVGTWMRLKDAVIPYVGIEFDDFRIGASYDYNSSQLRTASQNRGGIEISLIYIRRPSSDKVINCPKF</sequence>
<dbReference type="AlphaFoldDB" id="A0AAT9GIM5"/>
<name>A0AAT9GIM5_9BACT</name>
<organism evidence="1">
    <name type="scientific">Sediminibacterium sp. KACHI17</name>
    <dbReference type="NCBI Taxonomy" id="1751071"/>
    <lineage>
        <taxon>Bacteria</taxon>
        <taxon>Pseudomonadati</taxon>
        <taxon>Bacteroidota</taxon>
        <taxon>Chitinophagia</taxon>
        <taxon>Chitinophagales</taxon>
        <taxon>Chitinophagaceae</taxon>
        <taxon>Sediminibacterium</taxon>
    </lineage>
</organism>
<dbReference type="Pfam" id="PF11751">
    <property type="entry name" value="PorP_SprF"/>
    <property type="match status" value="1"/>
</dbReference>
<dbReference type="EMBL" id="AP029612">
    <property type="protein sequence ID" value="BFG70483.1"/>
    <property type="molecule type" value="Genomic_DNA"/>
</dbReference>
<gene>
    <name evidence="1" type="ORF">KACHI17_13640</name>
</gene>
<evidence type="ECO:0008006" key="2">
    <source>
        <dbReference type="Google" id="ProtNLM"/>
    </source>
</evidence>
<dbReference type="InterPro" id="IPR019861">
    <property type="entry name" value="PorP/SprF_Bacteroidetes"/>
</dbReference>